<accession>A0A927HNV6</accession>
<sequence>MVIGVMTCAQAYSFNVTAKMGTFPKSGEDHNNPLCEGTLDCISLAVFMNFFSRVFKKYQVNILKNTGKILNMIWPELYSRFQA</sequence>
<dbReference type="Proteomes" id="UP000655273">
    <property type="component" value="Unassembled WGS sequence"/>
</dbReference>
<name>A0A927HNV6_9ENTR</name>
<protein>
    <submittedName>
        <fullName evidence="1">Uncharacterized protein</fullName>
    </submittedName>
</protein>
<proteinExistence type="predicted"/>
<dbReference type="AlphaFoldDB" id="A0A927HNV6"/>
<gene>
    <name evidence="1" type="ORF">IE983_12840</name>
</gene>
<reference evidence="1" key="1">
    <citation type="submission" date="2020-07" db="EMBL/GenBank/DDBJ databases">
        <title>Clinical and genomic characterization of carbapenemase-producing Enterobacterales causing secondary infections during the COVID-19 crisis at a New York City hospital.</title>
        <authorList>
            <person name="Gomez-Simmonds A."/>
            <person name="Annavajhala M.K."/>
            <person name="Uhlemann A.-C."/>
        </authorList>
    </citation>
    <scope>NUCLEOTIDE SEQUENCE</scope>
    <source>
        <strain evidence="1">NK1396</strain>
    </source>
</reference>
<evidence type="ECO:0000313" key="1">
    <source>
        <dbReference type="EMBL" id="MBD3707010.1"/>
    </source>
</evidence>
<dbReference type="EMBL" id="JACXTA010000001">
    <property type="protein sequence ID" value="MBD3707010.1"/>
    <property type="molecule type" value="Genomic_DNA"/>
</dbReference>
<evidence type="ECO:0000313" key="2">
    <source>
        <dbReference type="Proteomes" id="UP000655273"/>
    </source>
</evidence>
<comment type="caution">
    <text evidence="1">The sequence shown here is derived from an EMBL/GenBank/DDBJ whole genome shotgun (WGS) entry which is preliminary data.</text>
</comment>
<organism evidence="1 2">
    <name type="scientific">Enterobacter hormaechei</name>
    <dbReference type="NCBI Taxonomy" id="158836"/>
    <lineage>
        <taxon>Bacteria</taxon>
        <taxon>Pseudomonadati</taxon>
        <taxon>Pseudomonadota</taxon>
        <taxon>Gammaproteobacteria</taxon>
        <taxon>Enterobacterales</taxon>
        <taxon>Enterobacteriaceae</taxon>
        <taxon>Enterobacter</taxon>
        <taxon>Enterobacter cloacae complex</taxon>
    </lineage>
</organism>